<dbReference type="STRING" id="44933.SAMN05660971_00668"/>
<organism evidence="8 9">
    <name type="scientific">Halomonas cupida</name>
    <dbReference type="NCBI Taxonomy" id="44933"/>
    <lineage>
        <taxon>Bacteria</taxon>
        <taxon>Pseudomonadati</taxon>
        <taxon>Pseudomonadota</taxon>
        <taxon>Gammaproteobacteria</taxon>
        <taxon>Oceanospirillales</taxon>
        <taxon>Halomonadaceae</taxon>
        <taxon>Halomonas</taxon>
    </lineage>
</organism>
<evidence type="ECO:0000259" key="6">
    <source>
        <dbReference type="PROSITE" id="PS51192"/>
    </source>
</evidence>
<evidence type="ECO:0000256" key="1">
    <source>
        <dbReference type="ARBA" id="ARBA00022741"/>
    </source>
</evidence>
<feature type="region of interest" description="Disordered" evidence="5">
    <location>
        <begin position="884"/>
        <end position="905"/>
    </location>
</feature>
<dbReference type="PANTHER" id="PTHR43519:SF1">
    <property type="entry name" value="ATP-DEPENDENT RNA HELICASE HRPB"/>
    <property type="match status" value="1"/>
</dbReference>
<feature type="domain" description="Helicase C-terminal" evidence="7">
    <location>
        <begin position="263"/>
        <end position="433"/>
    </location>
</feature>
<keyword evidence="2" id="KW-0378">Hydrolase</keyword>
<accession>A0A1M7AWB3</accession>
<keyword evidence="3 8" id="KW-0347">Helicase</keyword>
<evidence type="ECO:0000256" key="4">
    <source>
        <dbReference type="ARBA" id="ARBA00022840"/>
    </source>
</evidence>
<evidence type="ECO:0000256" key="2">
    <source>
        <dbReference type="ARBA" id="ARBA00022801"/>
    </source>
</evidence>
<dbReference type="Gene3D" id="3.40.50.300">
    <property type="entry name" value="P-loop containing nucleotide triphosphate hydrolases"/>
    <property type="match status" value="2"/>
</dbReference>
<dbReference type="InterPro" id="IPR001650">
    <property type="entry name" value="Helicase_C-like"/>
</dbReference>
<dbReference type="PANTHER" id="PTHR43519">
    <property type="entry name" value="ATP-DEPENDENT RNA HELICASE HRPB"/>
    <property type="match status" value="1"/>
</dbReference>
<sequence>MAYTRLALEVGLRAVTLRGMIPAITMPRICGGCRDLKLPLARLFSGCCMDLPADVHNESHLPIESRLPALSDALAHSSRVMLVAEPGAGKTTRVPLALLDSDWCRGENGKGRLLLLEPRRVAARLAAGHMAAQLGEEVGGRVGYRMRGESRVSGDTRLEVVTQGVLTRMLQDDPMLEGVTGIIFDEFHERSLEADLGLALALDVQQGLREDLRLLVMSATLDVVAVKSVLGEATPLIECPGRQFPVETHYRPQRSRVEAAEHQTRVVTEALAHDGDVLVILPGVAEIERLQRTLNQQHPELTVLPLHGRMTLDAQRRALRPLEKRAADGKGQRKVVLATAIAESSVTVDGVRTVIDAGFERVPVFQPRSGMTRLETRRVNRASADQRRGRAGRQAEGYCYRLWAEEQPLIPHGEPEIRQADLASLAFELARWGVADPGMLSWVTAPAPAAWQVARQQLQRLGLVNADGGLSRLGRSAGRWPTSPPVAVMLERALEQSREALVTACGIAAWLEGRSDGSSRDLDSCLAELWLWHEKGQARERAGQWWRDLKRLARVVGRDLSSRGQLPSAPLLMHAWPERVAQRVAPGRFRLAGGGMARLPENLPLAHADLLLVVDTDGDPREAMIRRAARLELADLQAAFPETLEWRESVEWCDQQKRLIGERVRGLGAVVLERRPLEGPPSAEARRGALVQALVREPRLPLDSSAEMLRARVQLLRAEHDERWPDLTDDGLRAQLDEWLGPHLENLSRFDQLRDLPWTELLRQLIPWQLVSRLDELAPLRMTLPSGDSAALRYDIEAVTESGEASLEQGQEQGRTRVVPVLAAKLQALLGWRETPRIVDGRVAVRVELLSPARRPLARTMDLESFWRNVYPEVRKEMRGRYAKHPWPEDPLTATPTMRTKGRGR</sequence>
<evidence type="ECO:0000313" key="9">
    <source>
        <dbReference type="Proteomes" id="UP000184123"/>
    </source>
</evidence>
<proteinExistence type="predicted"/>
<dbReference type="GO" id="GO:0004386">
    <property type="term" value="F:helicase activity"/>
    <property type="evidence" value="ECO:0007669"/>
    <property type="project" value="UniProtKB-KW"/>
</dbReference>
<dbReference type="Proteomes" id="UP000184123">
    <property type="component" value="Unassembled WGS sequence"/>
</dbReference>
<dbReference type="PROSITE" id="PS51194">
    <property type="entry name" value="HELICASE_CTER"/>
    <property type="match status" value="1"/>
</dbReference>
<evidence type="ECO:0000256" key="5">
    <source>
        <dbReference type="SAM" id="MobiDB-lite"/>
    </source>
</evidence>
<reference evidence="8 9" key="1">
    <citation type="submission" date="2016-11" db="EMBL/GenBank/DDBJ databases">
        <authorList>
            <person name="Jaros S."/>
            <person name="Januszkiewicz K."/>
            <person name="Wedrychowicz H."/>
        </authorList>
    </citation>
    <scope>NUCLEOTIDE SEQUENCE [LARGE SCALE GENOMIC DNA]</scope>
    <source>
        <strain evidence="8 9">DSM 4740</strain>
    </source>
</reference>
<evidence type="ECO:0000259" key="7">
    <source>
        <dbReference type="PROSITE" id="PS51194"/>
    </source>
</evidence>
<dbReference type="SMART" id="SM00847">
    <property type="entry name" value="HA2"/>
    <property type="match status" value="1"/>
</dbReference>
<dbReference type="FunFam" id="3.40.50.300:FF:002125">
    <property type="entry name" value="ATP-dependent helicase HrpB"/>
    <property type="match status" value="1"/>
</dbReference>
<dbReference type="CDD" id="cd17990">
    <property type="entry name" value="DEXHc_HrpB"/>
    <property type="match status" value="1"/>
</dbReference>
<dbReference type="InterPro" id="IPR007502">
    <property type="entry name" value="Helicase-assoc_dom"/>
</dbReference>
<dbReference type="NCBIfam" id="TIGR01970">
    <property type="entry name" value="DEAH_box_HrpB"/>
    <property type="match status" value="1"/>
</dbReference>
<dbReference type="InterPro" id="IPR013689">
    <property type="entry name" value="RNA_helicase_ATP-dep_HrpB_C"/>
</dbReference>
<dbReference type="Pfam" id="PF08482">
    <property type="entry name" value="HrpB_C"/>
    <property type="match status" value="1"/>
</dbReference>
<dbReference type="Gene3D" id="1.20.120.1080">
    <property type="match status" value="1"/>
</dbReference>
<dbReference type="SMART" id="SM00487">
    <property type="entry name" value="DEXDc"/>
    <property type="match status" value="1"/>
</dbReference>
<evidence type="ECO:0000256" key="3">
    <source>
        <dbReference type="ARBA" id="ARBA00022806"/>
    </source>
</evidence>
<dbReference type="InterPro" id="IPR011545">
    <property type="entry name" value="DEAD/DEAH_box_helicase_dom"/>
</dbReference>
<dbReference type="Pfam" id="PF00271">
    <property type="entry name" value="Helicase_C"/>
    <property type="match status" value="1"/>
</dbReference>
<dbReference type="GO" id="GO:0016787">
    <property type="term" value="F:hydrolase activity"/>
    <property type="evidence" value="ECO:0007669"/>
    <property type="project" value="UniProtKB-KW"/>
</dbReference>
<dbReference type="GO" id="GO:0003676">
    <property type="term" value="F:nucleic acid binding"/>
    <property type="evidence" value="ECO:0007669"/>
    <property type="project" value="InterPro"/>
</dbReference>
<dbReference type="InterPro" id="IPR027417">
    <property type="entry name" value="P-loop_NTPase"/>
</dbReference>
<dbReference type="AlphaFoldDB" id="A0A1M7AWB3"/>
<dbReference type="EMBL" id="FRCA01000001">
    <property type="protein sequence ID" value="SHL47040.1"/>
    <property type="molecule type" value="Genomic_DNA"/>
</dbReference>
<name>A0A1M7AWB3_9GAMM</name>
<gene>
    <name evidence="8" type="ORF">SAMN05660971_00668</name>
</gene>
<dbReference type="GO" id="GO:0005524">
    <property type="term" value="F:ATP binding"/>
    <property type="evidence" value="ECO:0007669"/>
    <property type="project" value="UniProtKB-KW"/>
</dbReference>
<protein>
    <submittedName>
        <fullName evidence="8">ATP-dependent helicase HrpB</fullName>
    </submittedName>
</protein>
<keyword evidence="4" id="KW-0067">ATP-binding</keyword>
<dbReference type="SMART" id="SM00490">
    <property type="entry name" value="HELICc"/>
    <property type="match status" value="1"/>
</dbReference>
<keyword evidence="1" id="KW-0547">Nucleotide-binding</keyword>
<dbReference type="CDD" id="cd18791">
    <property type="entry name" value="SF2_C_RHA"/>
    <property type="match status" value="1"/>
</dbReference>
<dbReference type="SUPFAM" id="SSF52540">
    <property type="entry name" value="P-loop containing nucleoside triphosphate hydrolases"/>
    <property type="match status" value="1"/>
</dbReference>
<dbReference type="InterPro" id="IPR049614">
    <property type="entry name" value="HrpB_DEXH"/>
</dbReference>
<dbReference type="Pfam" id="PF00270">
    <property type="entry name" value="DEAD"/>
    <property type="match status" value="1"/>
</dbReference>
<dbReference type="InterPro" id="IPR010225">
    <property type="entry name" value="HrpB"/>
</dbReference>
<dbReference type="InterPro" id="IPR014001">
    <property type="entry name" value="Helicase_ATP-bd"/>
</dbReference>
<dbReference type="PROSITE" id="PS51192">
    <property type="entry name" value="HELICASE_ATP_BIND_1"/>
    <property type="match status" value="1"/>
</dbReference>
<feature type="domain" description="Helicase ATP-binding" evidence="6">
    <location>
        <begin position="71"/>
        <end position="222"/>
    </location>
</feature>
<evidence type="ECO:0000313" key="8">
    <source>
        <dbReference type="EMBL" id="SHL47040.1"/>
    </source>
</evidence>